<reference evidence="1 2" key="1">
    <citation type="submission" date="2020-10" db="EMBL/GenBank/DDBJ databases">
        <title>Ca. Dormibacterota MAGs.</title>
        <authorList>
            <person name="Montgomery K."/>
        </authorList>
    </citation>
    <scope>NUCLEOTIDE SEQUENCE [LARGE SCALE GENOMIC DNA]</scope>
    <source>
        <strain evidence="1">SC8812_S17_18</strain>
    </source>
</reference>
<dbReference type="AlphaFoldDB" id="A0A934K114"/>
<protein>
    <submittedName>
        <fullName evidence="1">Uncharacterized protein</fullName>
    </submittedName>
</protein>
<sequence>MPSDLRALWTSIGVATAPSRHIFDNLPGLPAINNTTGGVTSPDNATRLEQAFWRAGAIVTWSAAHAEPGLILFSGAGDPITAAVAGGSSVSDPACDVYPLSFKVVAITNPAVTWLKRQFQNGGGSIGVVARYQGTPSCAVTASKGGQTSTITNLSFTSHTLYLTGEVIQDPVLGTVWERDSRADCAAAGAPVECT</sequence>
<gene>
    <name evidence="1" type="ORF">JF886_08555</name>
</gene>
<evidence type="ECO:0000313" key="1">
    <source>
        <dbReference type="EMBL" id="MBJ7594898.1"/>
    </source>
</evidence>
<accession>A0A934K114</accession>
<evidence type="ECO:0000313" key="2">
    <source>
        <dbReference type="Proteomes" id="UP000606991"/>
    </source>
</evidence>
<proteinExistence type="predicted"/>
<dbReference type="EMBL" id="JAEKNS010000087">
    <property type="protein sequence ID" value="MBJ7594898.1"/>
    <property type="molecule type" value="Genomic_DNA"/>
</dbReference>
<organism evidence="1 2">
    <name type="scientific">Candidatus Aeolococcus gillhamiae</name>
    <dbReference type="NCBI Taxonomy" id="3127015"/>
    <lineage>
        <taxon>Bacteria</taxon>
        <taxon>Bacillati</taxon>
        <taxon>Candidatus Dormiibacterota</taxon>
        <taxon>Candidatus Dormibacteria</taxon>
        <taxon>Candidatus Aeolococcales</taxon>
        <taxon>Candidatus Aeolococcaceae</taxon>
        <taxon>Candidatus Aeolococcus</taxon>
    </lineage>
</organism>
<dbReference type="Proteomes" id="UP000606991">
    <property type="component" value="Unassembled WGS sequence"/>
</dbReference>
<comment type="caution">
    <text evidence="1">The sequence shown here is derived from an EMBL/GenBank/DDBJ whole genome shotgun (WGS) entry which is preliminary data.</text>
</comment>
<name>A0A934K114_9BACT</name>
<dbReference type="RefSeq" id="WP_337311504.1">
    <property type="nucleotide sequence ID" value="NZ_JAEKNS010000087.1"/>
</dbReference>